<feature type="region of interest" description="Disordered" evidence="1">
    <location>
        <begin position="140"/>
        <end position="173"/>
    </location>
</feature>
<sequence length="173" mass="19450">SRLEVWSVSTDCHGGIVISEERRDALPAWARGFKPFSGLDTAFEEDLDWAVPCAVWPREFKLDDCLAAIKILEHRLVYFTDRGLDVDAALQRLATAPIRSETKSPGQVAYERDVAREPFYHDGTPRSTWSELSDIARESWERNPTVRASGQGDVREETVESEVENAGIEDAGR</sequence>
<feature type="domain" description="DUF7007" evidence="2">
    <location>
        <begin position="5"/>
        <end position="61"/>
    </location>
</feature>
<dbReference type="InterPro" id="IPR054276">
    <property type="entry name" value="DUF7007"/>
</dbReference>
<name>T1AWH9_9ZZZZ</name>
<proteinExistence type="predicted"/>
<dbReference type="AlphaFoldDB" id="T1AWH9"/>
<comment type="caution">
    <text evidence="3">The sequence shown here is derived from an EMBL/GenBank/DDBJ whole genome shotgun (WGS) entry which is preliminary data.</text>
</comment>
<feature type="non-terminal residue" evidence="3">
    <location>
        <position position="1"/>
    </location>
</feature>
<accession>T1AWH9</accession>
<evidence type="ECO:0000256" key="1">
    <source>
        <dbReference type="SAM" id="MobiDB-lite"/>
    </source>
</evidence>
<dbReference type="EMBL" id="AUZZ01006413">
    <property type="protein sequence ID" value="EQD46445.1"/>
    <property type="molecule type" value="Genomic_DNA"/>
</dbReference>
<evidence type="ECO:0000313" key="3">
    <source>
        <dbReference type="EMBL" id="EQD46445.1"/>
    </source>
</evidence>
<dbReference type="Pfam" id="PF22653">
    <property type="entry name" value="DUF7007"/>
    <property type="match status" value="1"/>
</dbReference>
<gene>
    <name evidence="3" type="ORF">B2A_08892</name>
</gene>
<evidence type="ECO:0000259" key="2">
    <source>
        <dbReference type="Pfam" id="PF22653"/>
    </source>
</evidence>
<reference evidence="3" key="1">
    <citation type="submission" date="2013-08" db="EMBL/GenBank/DDBJ databases">
        <authorList>
            <person name="Mendez C."/>
            <person name="Richter M."/>
            <person name="Ferrer M."/>
            <person name="Sanchez J."/>
        </authorList>
    </citation>
    <scope>NUCLEOTIDE SEQUENCE</scope>
</reference>
<organism evidence="3">
    <name type="scientific">mine drainage metagenome</name>
    <dbReference type="NCBI Taxonomy" id="410659"/>
    <lineage>
        <taxon>unclassified sequences</taxon>
        <taxon>metagenomes</taxon>
        <taxon>ecological metagenomes</taxon>
    </lineage>
</organism>
<reference evidence="3" key="2">
    <citation type="journal article" date="2014" name="ISME J.">
        <title>Microbial stratification in low pH oxic and suboxic macroscopic growths along an acid mine drainage.</title>
        <authorList>
            <person name="Mendez-Garcia C."/>
            <person name="Mesa V."/>
            <person name="Sprenger R.R."/>
            <person name="Richter M."/>
            <person name="Diez M.S."/>
            <person name="Solano J."/>
            <person name="Bargiela R."/>
            <person name="Golyshina O.V."/>
            <person name="Manteca A."/>
            <person name="Ramos J.L."/>
            <person name="Gallego J.R."/>
            <person name="Llorente I."/>
            <person name="Martins Dos Santos V.A."/>
            <person name="Jensen O.N."/>
            <person name="Pelaez A.I."/>
            <person name="Sanchez J."/>
            <person name="Ferrer M."/>
        </authorList>
    </citation>
    <scope>NUCLEOTIDE SEQUENCE</scope>
</reference>
<protein>
    <recommendedName>
        <fullName evidence="2">DUF7007 domain-containing protein</fullName>
    </recommendedName>
</protein>